<comment type="caution">
    <text evidence="1">The sequence shown here is derived from an EMBL/GenBank/DDBJ whole genome shotgun (WGS) entry which is preliminary data.</text>
</comment>
<accession>A0AAE3GSE5</accession>
<dbReference type="EMBL" id="JAMZMM010000087">
    <property type="protein sequence ID" value="MCP2728993.1"/>
    <property type="molecule type" value="Genomic_DNA"/>
</dbReference>
<gene>
    <name evidence="1" type="ORF">NJ959_11050</name>
</gene>
<dbReference type="RefSeq" id="WP_254011782.1">
    <property type="nucleotide sequence ID" value="NZ_JAMZMM010000087.1"/>
</dbReference>
<reference evidence="1" key="1">
    <citation type="submission" date="2022-06" db="EMBL/GenBank/DDBJ databases">
        <title>New cyanobacteria of genus Symplocastrum in benthos of Lake Baikal.</title>
        <authorList>
            <person name="Sorokovikova E."/>
            <person name="Tikhonova I."/>
            <person name="Krasnopeev A."/>
            <person name="Evseev P."/>
            <person name="Gladkikh A."/>
            <person name="Belykh O."/>
        </authorList>
    </citation>
    <scope>NUCLEOTIDE SEQUENCE</scope>
    <source>
        <strain evidence="1">BBK-W-15</strain>
    </source>
</reference>
<keyword evidence="2" id="KW-1185">Reference proteome</keyword>
<feature type="non-terminal residue" evidence="1">
    <location>
        <position position="1"/>
    </location>
</feature>
<dbReference type="AlphaFoldDB" id="A0AAE3GSE5"/>
<evidence type="ECO:0000313" key="2">
    <source>
        <dbReference type="Proteomes" id="UP001204953"/>
    </source>
</evidence>
<proteinExistence type="predicted"/>
<protein>
    <submittedName>
        <fullName evidence="1">Uncharacterized protein</fullName>
    </submittedName>
</protein>
<sequence>VKRGAKNEYLCLHWDAPKLITHPLPSTINYSQNQQSIRCHPPLTIAKTNNPSAATAHFPIPNVILVIEALRNSTKHGNKSK</sequence>
<organism evidence="1 2">
    <name type="scientific">Limnofasciculus baicalensis BBK-W-15</name>
    <dbReference type="NCBI Taxonomy" id="2699891"/>
    <lineage>
        <taxon>Bacteria</taxon>
        <taxon>Bacillati</taxon>
        <taxon>Cyanobacteriota</taxon>
        <taxon>Cyanophyceae</taxon>
        <taxon>Coleofasciculales</taxon>
        <taxon>Coleofasciculaceae</taxon>
        <taxon>Limnofasciculus</taxon>
        <taxon>Limnofasciculus baicalensis</taxon>
    </lineage>
</organism>
<dbReference type="Proteomes" id="UP001204953">
    <property type="component" value="Unassembled WGS sequence"/>
</dbReference>
<name>A0AAE3GSE5_9CYAN</name>
<evidence type="ECO:0000313" key="1">
    <source>
        <dbReference type="EMBL" id="MCP2728993.1"/>
    </source>
</evidence>